<feature type="coiled-coil region" evidence="1">
    <location>
        <begin position="289"/>
        <end position="396"/>
    </location>
</feature>
<reference evidence="2" key="1">
    <citation type="submission" date="2021-01" db="EMBL/GenBank/DDBJ databases">
        <authorList>
            <consortium name="Genoscope - CEA"/>
            <person name="William W."/>
        </authorList>
    </citation>
    <scope>NUCLEOTIDE SEQUENCE</scope>
</reference>
<feature type="coiled-coil region" evidence="1">
    <location>
        <begin position="126"/>
        <end position="255"/>
    </location>
</feature>
<dbReference type="AlphaFoldDB" id="A0A8S1KMS7"/>
<name>A0A8S1KMS7_PARPR</name>
<gene>
    <name evidence="2" type="ORF">PPRIM_AZ9-3.1.T0240307</name>
</gene>
<dbReference type="Proteomes" id="UP000688137">
    <property type="component" value="Unassembled WGS sequence"/>
</dbReference>
<comment type="caution">
    <text evidence="2">The sequence shown here is derived from an EMBL/GenBank/DDBJ whole genome shotgun (WGS) entry which is preliminary data.</text>
</comment>
<dbReference type="EMBL" id="CAJJDM010000022">
    <property type="protein sequence ID" value="CAD8056429.1"/>
    <property type="molecule type" value="Genomic_DNA"/>
</dbReference>
<evidence type="ECO:0000313" key="3">
    <source>
        <dbReference type="Proteomes" id="UP000688137"/>
    </source>
</evidence>
<protein>
    <submittedName>
        <fullName evidence="2">Uncharacterized protein</fullName>
    </submittedName>
</protein>
<evidence type="ECO:0000313" key="2">
    <source>
        <dbReference type="EMBL" id="CAD8056429.1"/>
    </source>
</evidence>
<dbReference type="OMA" id="KVKCFQS"/>
<organism evidence="2 3">
    <name type="scientific">Paramecium primaurelia</name>
    <dbReference type="NCBI Taxonomy" id="5886"/>
    <lineage>
        <taxon>Eukaryota</taxon>
        <taxon>Sar</taxon>
        <taxon>Alveolata</taxon>
        <taxon>Ciliophora</taxon>
        <taxon>Intramacronucleata</taxon>
        <taxon>Oligohymenophorea</taxon>
        <taxon>Peniculida</taxon>
        <taxon>Parameciidae</taxon>
        <taxon>Paramecium</taxon>
    </lineage>
</organism>
<proteinExistence type="predicted"/>
<keyword evidence="1" id="KW-0175">Coiled coil</keyword>
<sequence length="413" mass="49771">MDSKFIEEFDYLDKDQKNQMLVNLKSYINQLQSQVQELERSAIDIIIEKDEKILLLETLLNQLSPSKNYNKDEEILQLKAHITELYQKLDVDQAQHYEELQEIDRKWNTYLLEQIQLSSQDGQQQKIEMLESLLNLEKKNQKYDQELKIKENQIMIDKNTISSLTNKIQLLQDESQELNQQLIKIQREKDQLRDHFQSDKNALEIKINKLNILQNQKEKQVQNLKTQNAKLIQTNKELLNQINELREQIERQTEIKDQRHSDNYLLQQTAHTIDQIQREEVNITAFEILEESYEEKDQMNNLRQILDEKSEQIVQYEECIRQSTKQIKEQRAQLQLLQYQLKQIRQQQFNQKNLKEYIQALESDFLVSKQLLAEKADRYQEQVILLTQENYNLKQKVKCFQSKFHKKFNRNVD</sequence>
<keyword evidence="3" id="KW-1185">Reference proteome</keyword>
<accession>A0A8S1KMS7</accession>
<evidence type="ECO:0000256" key="1">
    <source>
        <dbReference type="SAM" id="Coils"/>
    </source>
</evidence>
<feature type="coiled-coil region" evidence="1">
    <location>
        <begin position="14"/>
        <end position="48"/>
    </location>
</feature>